<reference evidence="1" key="1">
    <citation type="submission" date="2020-08" db="EMBL/GenBank/DDBJ databases">
        <title>Multicomponent nature underlies the extraordinary mechanical properties of spider dragline silk.</title>
        <authorList>
            <person name="Kono N."/>
            <person name="Nakamura H."/>
            <person name="Mori M."/>
            <person name="Yoshida Y."/>
            <person name="Ohtoshi R."/>
            <person name="Malay A.D."/>
            <person name="Moran D.A.P."/>
            <person name="Tomita M."/>
            <person name="Numata K."/>
            <person name="Arakawa K."/>
        </authorList>
    </citation>
    <scope>NUCLEOTIDE SEQUENCE</scope>
</reference>
<dbReference type="EMBL" id="BMAW01004264">
    <property type="protein sequence ID" value="GFS87876.1"/>
    <property type="molecule type" value="Genomic_DNA"/>
</dbReference>
<dbReference type="AlphaFoldDB" id="A0A8X6N101"/>
<gene>
    <name evidence="1" type="ORF">NPIL_22051</name>
</gene>
<sequence length="101" mass="11266">MKTCLDSGCGIDSKNRIETSLMPMKMVLRIPAKLKSQRLPQQVRSRTRSILWVKERGSVAEGETRATVAGYVKDASELVQGHCFCSLPLFFLLEGDKEVGH</sequence>
<proteinExistence type="predicted"/>
<evidence type="ECO:0000313" key="1">
    <source>
        <dbReference type="EMBL" id="GFS87876.1"/>
    </source>
</evidence>
<comment type="caution">
    <text evidence="1">The sequence shown here is derived from an EMBL/GenBank/DDBJ whole genome shotgun (WGS) entry which is preliminary data.</text>
</comment>
<dbReference type="Proteomes" id="UP000887013">
    <property type="component" value="Unassembled WGS sequence"/>
</dbReference>
<protein>
    <submittedName>
        <fullName evidence="1">Uncharacterized protein</fullName>
    </submittedName>
</protein>
<keyword evidence="2" id="KW-1185">Reference proteome</keyword>
<accession>A0A8X6N101</accession>
<organism evidence="1 2">
    <name type="scientific">Nephila pilipes</name>
    <name type="common">Giant wood spider</name>
    <name type="synonym">Nephila maculata</name>
    <dbReference type="NCBI Taxonomy" id="299642"/>
    <lineage>
        <taxon>Eukaryota</taxon>
        <taxon>Metazoa</taxon>
        <taxon>Ecdysozoa</taxon>
        <taxon>Arthropoda</taxon>
        <taxon>Chelicerata</taxon>
        <taxon>Arachnida</taxon>
        <taxon>Araneae</taxon>
        <taxon>Araneomorphae</taxon>
        <taxon>Entelegynae</taxon>
        <taxon>Araneoidea</taxon>
        <taxon>Nephilidae</taxon>
        <taxon>Nephila</taxon>
    </lineage>
</organism>
<evidence type="ECO:0000313" key="2">
    <source>
        <dbReference type="Proteomes" id="UP000887013"/>
    </source>
</evidence>
<name>A0A8X6N101_NEPPI</name>